<dbReference type="PANTHER" id="PTHR31729:SF0">
    <property type="entry name" value="ETHYLENE-RESPONSIVE TRANSCRIPTION FACTOR RAP2-10"/>
    <property type="match status" value="1"/>
</dbReference>
<evidence type="ECO:0000256" key="2">
    <source>
        <dbReference type="ARBA" id="ARBA00022745"/>
    </source>
</evidence>
<organism evidence="10 11">
    <name type="scientific">Populus tomentosa</name>
    <name type="common">Chinese white poplar</name>
    <dbReference type="NCBI Taxonomy" id="118781"/>
    <lineage>
        <taxon>Eukaryota</taxon>
        <taxon>Viridiplantae</taxon>
        <taxon>Streptophyta</taxon>
        <taxon>Embryophyta</taxon>
        <taxon>Tracheophyta</taxon>
        <taxon>Spermatophyta</taxon>
        <taxon>Magnoliopsida</taxon>
        <taxon>eudicotyledons</taxon>
        <taxon>Gunneridae</taxon>
        <taxon>Pentapetalae</taxon>
        <taxon>rosids</taxon>
        <taxon>fabids</taxon>
        <taxon>Malpighiales</taxon>
        <taxon>Salicaceae</taxon>
        <taxon>Saliceae</taxon>
        <taxon>Populus</taxon>
    </lineage>
</organism>
<dbReference type="Pfam" id="PF00847">
    <property type="entry name" value="AP2"/>
    <property type="match status" value="1"/>
</dbReference>
<reference evidence="10" key="1">
    <citation type="journal article" date="2020" name="bioRxiv">
        <title>Hybrid origin of Populus tomentosa Carr. identified through genome sequencing and phylogenomic analysis.</title>
        <authorList>
            <person name="An X."/>
            <person name="Gao K."/>
            <person name="Chen Z."/>
            <person name="Li J."/>
            <person name="Yang X."/>
            <person name="Yang X."/>
            <person name="Zhou J."/>
            <person name="Guo T."/>
            <person name="Zhao T."/>
            <person name="Huang S."/>
            <person name="Miao D."/>
            <person name="Khan W.U."/>
            <person name="Rao P."/>
            <person name="Ye M."/>
            <person name="Lei B."/>
            <person name="Liao W."/>
            <person name="Wang J."/>
            <person name="Ji L."/>
            <person name="Li Y."/>
            <person name="Guo B."/>
            <person name="Mustafa N.S."/>
            <person name="Li S."/>
            <person name="Yun Q."/>
            <person name="Keller S.R."/>
            <person name="Mao J."/>
            <person name="Zhang R."/>
            <person name="Strauss S.H."/>
        </authorList>
    </citation>
    <scope>NUCLEOTIDE SEQUENCE</scope>
    <source>
        <strain evidence="10">GM15</strain>
        <tissue evidence="10">Leaf</tissue>
    </source>
</reference>
<evidence type="ECO:0000256" key="3">
    <source>
        <dbReference type="ARBA" id="ARBA00023015"/>
    </source>
</evidence>
<evidence type="ECO:0000256" key="8">
    <source>
        <dbReference type="SAM" id="MobiDB-lite"/>
    </source>
</evidence>
<dbReference type="FunFam" id="3.30.730.10:FF:000001">
    <property type="entry name" value="Ethylene-responsive transcription factor 2"/>
    <property type="match status" value="1"/>
</dbReference>
<dbReference type="EMBL" id="JAAWWB010000009">
    <property type="protein sequence ID" value="KAG6775883.1"/>
    <property type="molecule type" value="Genomic_DNA"/>
</dbReference>
<dbReference type="SMART" id="SM00380">
    <property type="entry name" value="AP2"/>
    <property type="match status" value="1"/>
</dbReference>
<dbReference type="GO" id="GO:0003700">
    <property type="term" value="F:DNA-binding transcription factor activity"/>
    <property type="evidence" value="ECO:0007669"/>
    <property type="project" value="InterPro"/>
</dbReference>
<dbReference type="PANTHER" id="PTHR31729">
    <property type="entry name" value="ETHYLENE-RESPONSIVE TRANSCRIPTION FACTOR RAP2-1-RELATED"/>
    <property type="match status" value="1"/>
</dbReference>
<dbReference type="CDD" id="cd00018">
    <property type="entry name" value="AP2"/>
    <property type="match status" value="1"/>
</dbReference>
<feature type="region of interest" description="Disordered" evidence="8">
    <location>
        <begin position="120"/>
        <end position="176"/>
    </location>
</feature>
<dbReference type="PROSITE" id="PS51032">
    <property type="entry name" value="AP2_ERF"/>
    <property type="match status" value="1"/>
</dbReference>
<dbReference type="GO" id="GO:0009873">
    <property type="term" value="P:ethylene-activated signaling pathway"/>
    <property type="evidence" value="ECO:0007669"/>
    <property type="project" value="UniProtKB-KW"/>
</dbReference>
<evidence type="ECO:0000256" key="4">
    <source>
        <dbReference type="ARBA" id="ARBA00023125"/>
    </source>
</evidence>
<dbReference type="GO" id="GO:0005634">
    <property type="term" value="C:nucleus"/>
    <property type="evidence" value="ECO:0007669"/>
    <property type="project" value="UniProtKB-SubCell"/>
</dbReference>
<evidence type="ECO:0000259" key="9">
    <source>
        <dbReference type="PROSITE" id="PS51032"/>
    </source>
</evidence>
<sequence>MESGVDKEMATRKRGGIGSERQYKGIRMRKWGKWVAEIREPNKRSRIWLGSYSTPVAAARAYDTAVFYLRGPSARLNFPEFLAGENFSCGGSYGDMSAASIRKRATEVGARVDAFETALNHHHHRHHDDRQRNSSNSTSSNDNNETVVDSRELKSLPVDLNKVPDPEDSDGDEWERSLATGGQSVNLSLFCIHGKWMQQRERSEGFPDLAKLSFSFSLFERARERVFSGSALLHNLSCGHPWGEERQVRVIAIVRVQADYGHGANLMGFTLSDDVKSPLPTWHENLAFAIKPSTPTRIFLRIV</sequence>
<feature type="domain" description="AP2/ERF" evidence="9">
    <location>
        <begin position="22"/>
        <end position="79"/>
    </location>
</feature>
<keyword evidence="3" id="KW-0805">Transcription regulation</keyword>
<feature type="compositionally biased region" description="Low complexity" evidence="8">
    <location>
        <begin position="133"/>
        <end position="144"/>
    </location>
</feature>
<dbReference type="AlphaFoldDB" id="A0A8X7ZR76"/>
<evidence type="ECO:0000256" key="6">
    <source>
        <dbReference type="ARBA" id="ARBA00023242"/>
    </source>
</evidence>
<evidence type="ECO:0000313" key="11">
    <source>
        <dbReference type="Proteomes" id="UP000886885"/>
    </source>
</evidence>
<proteinExistence type="inferred from homology"/>
<dbReference type="GO" id="GO:0003677">
    <property type="term" value="F:DNA binding"/>
    <property type="evidence" value="ECO:0007669"/>
    <property type="project" value="UniProtKB-KW"/>
</dbReference>
<keyword evidence="5" id="KW-0804">Transcription</keyword>
<comment type="subcellular location">
    <subcellularLocation>
        <location evidence="1">Nucleus</location>
    </subcellularLocation>
</comment>
<evidence type="ECO:0000256" key="5">
    <source>
        <dbReference type="ARBA" id="ARBA00023163"/>
    </source>
</evidence>
<protein>
    <recommendedName>
        <fullName evidence="9">AP2/ERF domain-containing protein</fullName>
    </recommendedName>
</protein>
<keyword evidence="2" id="KW-0936">Ethylene signaling pathway</keyword>
<evidence type="ECO:0000256" key="1">
    <source>
        <dbReference type="ARBA" id="ARBA00004123"/>
    </source>
</evidence>
<evidence type="ECO:0000256" key="7">
    <source>
        <dbReference type="ARBA" id="ARBA00024343"/>
    </source>
</evidence>
<dbReference type="InterPro" id="IPR001471">
    <property type="entry name" value="AP2/ERF_dom"/>
</dbReference>
<comment type="caution">
    <text evidence="10">The sequence shown here is derived from an EMBL/GenBank/DDBJ whole genome shotgun (WGS) entry which is preliminary data.</text>
</comment>
<keyword evidence="11" id="KW-1185">Reference proteome</keyword>
<keyword evidence="4" id="KW-0238">DNA-binding</keyword>
<accession>A0A8X7ZR76</accession>
<gene>
    <name evidence="10" type="ORF">POTOM_019382</name>
</gene>
<dbReference type="OrthoDB" id="1937547at2759"/>
<evidence type="ECO:0000313" key="10">
    <source>
        <dbReference type="EMBL" id="KAG6775883.1"/>
    </source>
</evidence>
<keyword evidence="6" id="KW-0539">Nucleus</keyword>
<name>A0A8X7ZR76_POPTO</name>
<dbReference type="Proteomes" id="UP000886885">
    <property type="component" value="Chromosome 5A"/>
</dbReference>
<comment type="similarity">
    <text evidence="7">Belongs to the AP2/ERF transcription factor family. ERF subfamily.</text>
</comment>